<organism evidence="2 3">
    <name type="scientific">Tritrichomonas foetus</name>
    <dbReference type="NCBI Taxonomy" id="1144522"/>
    <lineage>
        <taxon>Eukaryota</taxon>
        <taxon>Metamonada</taxon>
        <taxon>Parabasalia</taxon>
        <taxon>Tritrichomonadida</taxon>
        <taxon>Tritrichomonadidae</taxon>
        <taxon>Tritrichomonas</taxon>
    </lineage>
</organism>
<evidence type="ECO:0000313" key="2">
    <source>
        <dbReference type="EMBL" id="OHT11840.1"/>
    </source>
</evidence>
<dbReference type="AlphaFoldDB" id="A0A1J4KLM4"/>
<evidence type="ECO:0000313" key="3">
    <source>
        <dbReference type="Proteomes" id="UP000179807"/>
    </source>
</evidence>
<protein>
    <recommendedName>
        <fullName evidence="1">DUF4240 domain-containing protein</fullName>
    </recommendedName>
</protein>
<evidence type="ECO:0000259" key="1">
    <source>
        <dbReference type="Pfam" id="PF14024"/>
    </source>
</evidence>
<accession>A0A1J4KLM4</accession>
<dbReference type="GeneID" id="94834934"/>
<feature type="domain" description="DUF4240" evidence="1">
    <location>
        <begin position="1"/>
        <end position="122"/>
    </location>
</feature>
<reference evidence="2" key="1">
    <citation type="submission" date="2016-10" db="EMBL/GenBank/DDBJ databases">
        <authorList>
            <person name="Benchimol M."/>
            <person name="Almeida L.G."/>
            <person name="Vasconcelos A.T."/>
            <person name="Perreira-Neves A."/>
            <person name="Rosa I.A."/>
            <person name="Tasca T."/>
            <person name="Bogo M.R."/>
            <person name="de Souza W."/>
        </authorList>
    </citation>
    <scope>NUCLEOTIDE SEQUENCE [LARGE SCALE GENOMIC DNA]</scope>
    <source>
        <strain evidence="2">K</strain>
    </source>
</reference>
<dbReference type="Proteomes" id="UP000179807">
    <property type="component" value="Unassembled WGS sequence"/>
</dbReference>
<keyword evidence="3" id="KW-1185">Reference proteome</keyword>
<dbReference type="VEuPathDB" id="TrichDB:TRFO_18516"/>
<name>A0A1J4KLM4_9EUKA</name>
<sequence>MNDSVFWSIIDFARKNCDNDDDLFVSIGIDELSKYPVEDIFVFNHILNYYLRKSYTRELWAAANIINGGASDDGFDYFRPYLLSFGRKFFLDAVNDPDSLADTDFDEGENECILYIASYAFRKKMEGKNLDFYDELDKHEMSEKDLFSLGVENLDYLDNTIGIIDDSEDQIICPNLYFKFYHDSN</sequence>
<comment type="caution">
    <text evidence="2">The sequence shown here is derived from an EMBL/GenBank/DDBJ whole genome shotgun (WGS) entry which is preliminary data.</text>
</comment>
<dbReference type="Pfam" id="PF14024">
    <property type="entry name" value="DUF4240"/>
    <property type="match status" value="1"/>
</dbReference>
<dbReference type="OrthoDB" id="10590727at2759"/>
<dbReference type="InterPro" id="IPR025334">
    <property type="entry name" value="DUF4240"/>
</dbReference>
<dbReference type="RefSeq" id="XP_068364976.1">
    <property type="nucleotide sequence ID" value="XM_068500230.1"/>
</dbReference>
<gene>
    <name evidence="2" type="ORF">TRFO_18516</name>
</gene>
<dbReference type="EMBL" id="MLAK01000577">
    <property type="protein sequence ID" value="OHT11840.1"/>
    <property type="molecule type" value="Genomic_DNA"/>
</dbReference>
<proteinExistence type="predicted"/>